<evidence type="ECO:0000256" key="1">
    <source>
        <dbReference type="ARBA" id="ARBA00004288"/>
    </source>
</evidence>
<proteinExistence type="inferred from homology"/>
<name>G8LUA4_ACECE</name>
<dbReference type="eggNOG" id="ENOG5030S3N">
    <property type="taxonomic scope" value="Bacteria"/>
</dbReference>
<dbReference type="GO" id="GO:0030435">
    <property type="term" value="P:sporulation resulting in formation of a cellular spore"/>
    <property type="evidence" value="ECO:0007669"/>
    <property type="project" value="UniProtKB-KW"/>
</dbReference>
<dbReference type="AlphaFoldDB" id="G8LUA4"/>
<dbReference type="OrthoDB" id="1683648at2"/>
<dbReference type="HOGENOM" id="CLU_191960_1_0_9"/>
<accession>G8LUA4</accession>
<organism evidence="4 5">
    <name type="scientific">Acetivibrio clariflavus (strain DSM 19732 / NBRC 101661 / EBR45)</name>
    <name type="common">Clostridium clariflavum</name>
    <dbReference type="NCBI Taxonomy" id="720554"/>
    <lineage>
        <taxon>Bacteria</taxon>
        <taxon>Bacillati</taxon>
        <taxon>Bacillota</taxon>
        <taxon>Clostridia</taxon>
        <taxon>Eubacteriales</taxon>
        <taxon>Oscillospiraceae</taxon>
        <taxon>Acetivibrio</taxon>
    </lineage>
</organism>
<keyword evidence="5" id="KW-1185">Reference proteome</keyword>
<dbReference type="EMBL" id="CP003065">
    <property type="protein sequence ID" value="AEV69536.1"/>
    <property type="molecule type" value="Genomic_DNA"/>
</dbReference>
<evidence type="ECO:0000256" key="3">
    <source>
        <dbReference type="ARBA" id="ARBA00022969"/>
    </source>
</evidence>
<reference evidence="5" key="1">
    <citation type="submission" date="2011-12" db="EMBL/GenBank/DDBJ databases">
        <title>Complete sequence of Clostridium clariflavum DSM 19732.</title>
        <authorList>
            <consortium name="US DOE Joint Genome Institute"/>
            <person name="Lucas S."/>
            <person name="Han J."/>
            <person name="Lapidus A."/>
            <person name="Cheng J.-F."/>
            <person name="Goodwin L."/>
            <person name="Pitluck S."/>
            <person name="Peters L."/>
            <person name="Teshima H."/>
            <person name="Detter J.C."/>
            <person name="Han C."/>
            <person name="Tapia R."/>
            <person name="Land M."/>
            <person name="Hauser L."/>
            <person name="Kyrpides N."/>
            <person name="Ivanova N."/>
            <person name="Pagani I."/>
            <person name="Kitzmiller T."/>
            <person name="Lynd L."/>
            <person name="Izquierdo J."/>
            <person name="Woyke T."/>
        </authorList>
    </citation>
    <scope>NUCLEOTIDE SEQUENCE [LARGE SCALE GENOMIC DNA]</scope>
    <source>
        <strain evidence="5">DSM 19732 / NBRC 101661 / EBR45</strain>
    </source>
</reference>
<comment type="similarity">
    <text evidence="2">Belongs to the SspH family.</text>
</comment>
<dbReference type="Proteomes" id="UP000005435">
    <property type="component" value="Chromosome"/>
</dbReference>
<dbReference type="InterPro" id="IPR012610">
    <property type="entry name" value="SASP_SspH"/>
</dbReference>
<dbReference type="KEGG" id="ccl:Clocl_2998"/>
<comment type="subcellular location">
    <subcellularLocation>
        <location evidence="1">Spore core</location>
    </subcellularLocation>
</comment>
<evidence type="ECO:0000313" key="4">
    <source>
        <dbReference type="EMBL" id="AEV69536.1"/>
    </source>
</evidence>
<dbReference type="HAMAP" id="MF_00667">
    <property type="entry name" value="SspH"/>
    <property type="match status" value="1"/>
</dbReference>
<evidence type="ECO:0000256" key="2">
    <source>
        <dbReference type="ARBA" id="ARBA00006573"/>
    </source>
</evidence>
<dbReference type="GO" id="GO:0030436">
    <property type="term" value="P:asexual sporulation"/>
    <property type="evidence" value="ECO:0007669"/>
    <property type="project" value="InterPro"/>
</dbReference>
<sequence>MDSNRAKQIMESKGVIEVLYQGDPVWIENVLDDNTVQVSNLQTNVKQDVPVNMLVEKGLVK</sequence>
<dbReference type="GO" id="GO:0042601">
    <property type="term" value="C:endospore-forming forespore"/>
    <property type="evidence" value="ECO:0007669"/>
    <property type="project" value="InterPro"/>
</dbReference>
<dbReference type="Pfam" id="PF08141">
    <property type="entry name" value="SspH"/>
    <property type="match status" value="1"/>
</dbReference>
<evidence type="ECO:0000313" key="5">
    <source>
        <dbReference type="Proteomes" id="UP000005435"/>
    </source>
</evidence>
<protein>
    <submittedName>
        <fullName evidence="4">Small acid-soluble spore protein, H-type</fullName>
    </submittedName>
</protein>
<gene>
    <name evidence="4" type="ordered locus">Clocl_2998</name>
</gene>
<keyword evidence="3" id="KW-0749">Sporulation</keyword>
<dbReference type="RefSeq" id="WP_014256082.1">
    <property type="nucleotide sequence ID" value="NC_016627.1"/>
</dbReference>
<dbReference type="NCBIfam" id="TIGR02861">
    <property type="entry name" value="SASP_H"/>
    <property type="match status" value="1"/>
</dbReference>
<reference evidence="4 5" key="2">
    <citation type="journal article" date="2012" name="Stand. Genomic Sci.">
        <title>Complete Genome Sequence of Clostridium clariflavum DSM 19732.</title>
        <authorList>
            <person name="Izquierdo J.A."/>
            <person name="Goodwin L."/>
            <person name="Davenport K.W."/>
            <person name="Teshima H."/>
            <person name="Bruce D."/>
            <person name="Detter C."/>
            <person name="Tapia R."/>
            <person name="Han S."/>
            <person name="Land M."/>
            <person name="Hauser L."/>
            <person name="Jeffries C.D."/>
            <person name="Han J."/>
            <person name="Pitluck S."/>
            <person name="Nolan M."/>
            <person name="Chen A."/>
            <person name="Huntemann M."/>
            <person name="Mavromatis K."/>
            <person name="Mikhailova N."/>
            <person name="Liolios K."/>
            <person name="Woyke T."/>
            <person name="Lynd L.R."/>
        </authorList>
    </citation>
    <scope>NUCLEOTIDE SEQUENCE [LARGE SCALE GENOMIC DNA]</scope>
    <source>
        <strain evidence="5">DSM 19732 / NBRC 101661 / EBR45</strain>
    </source>
</reference>